<protein>
    <submittedName>
        <fullName evidence="2">Alpha-beta hydrolase superfamily lysophospholipase</fullName>
    </submittedName>
</protein>
<accession>A0A7W8TSD9</accession>
<proteinExistence type="predicted"/>
<evidence type="ECO:0000313" key="2">
    <source>
        <dbReference type="EMBL" id="MBB5511934.1"/>
    </source>
</evidence>
<dbReference type="InterPro" id="IPR022742">
    <property type="entry name" value="Hydrolase_4"/>
</dbReference>
<comment type="caution">
    <text evidence="2">The sequence shown here is derived from an EMBL/GenBank/DDBJ whole genome shotgun (WGS) entry which is preliminary data.</text>
</comment>
<dbReference type="InterPro" id="IPR051044">
    <property type="entry name" value="MAG_DAG_Lipase"/>
</dbReference>
<dbReference type="GO" id="GO:0016787">
    <property type="term" value="F:hydrolase activity"/>
    <property type="evidence" value="ECO:0007669"/>
    <property type="project" value="UniProtKB-KW"/>
</dbReference>
<dbReference type="RefSeq" id="WP_183663733.1">
    <property type="nucleotide sequence ID" value="NZ_BAAARH010000003.1"/>
</dbReference>
<dbReference type="AlphaFoldDB" id="A0A7W8TSD9"/>
<reference evidence="2 3" key="1">
    <citation type="submission" date="2020-08" db="EMBL/GenBank/DDBJ databases">
        <title>Sequencing the genomes of 1000 actinobacteria strains.</title>
        <authorList>
            <person name="Klenk H.-P."/>
        </authorList>
    </citation>
    <scope>NUCLEOTIDE SEQUENCE [LARGE SCALE GENOMIC DNA]</scope>
    <source>
        <strain evidence="2 3">DSM 105783</strain>
    </source>
</reference>
<dbReference type="Proteomes" id="UP000580797">
    <property type="component" value="Unassembled WGS sequence"/>
</dbReference>
<feature type="domain" description="Serine aminopeptidase S33" evidence="1">
    <location>
        <begin position="80"/>
        <end position="291"/>
    </location>
</feature>
<dbReference type="PANTHER" id="PTHR11614">
    <property type="entry name" value="PHOSPHOLIPASE-RELATED"/>
    <property type="match status" value="1"/>
</dbReference>
<gene>
    <name evidence="2" type="ORF">HD598_000621</name>
</gene>
<evidence type="ECO:0000259" key="1">
    <source>
        <dbReference type="Pfam" id="PF12146"/>
    </source>
</evidence>
<organism evidence="2 3">
    <name type="scientific">Neomicrococcus aestuarii</name>
    <dbReference type="NCBI Taxonomy" id="556325"/>
    <lineage>
        <taxon>Bacteria</taxon>
        <taxon>Bacillati</taxon>
        <taxon>Actinomycetota</taxon>
        <taxon>Actinomycetes</taxon>
        <taxon>Micrococcales</taxon>
        <taxon>Micrococcaceae</taxon>
        <taxon>Neomicrococcus</taxon>
    </lineage>
</organism>
<dbReference type="EMBL" id="JACHDR010000001">
    <property type="protein sequence ID" value="MBB5511934.1"/>
    <property type="molecule type" value="Genomic_DNA"/>
</dbReference>
<sequence length="358" mass="40191">MTVPPVDQQHTSRDGVPFGEFAEDTVDGEWRPDILGDGFEYTTLHFEDDDEGPVSATLVRFRPDSGGGTVSTTTQGRVRAVLYLHGWSDYFYHRRLAEYWHEQGVHFFALDLRRFGRSLRKWTTPGFITDLTEYDEDLTTAIGRIHDDLKALLGDEADVELVGMAHSTGGLVMSLFAARHPETFAALILNSPWLEFYGSTPLRNTVGSLLTPLARRNPRQLVKLPEVDHYWRSLSREADGEWDLHPVWRPRLAFPIRAGWLLAILNGHAQVSKGLNIQTPILALYSERSKLGLSFVPEMMAADSVLDVDVNLKRVLSLGSNVTVVRIADGMHDLLSSSSDVREGAYAAITRWSQGYLR</sequence>
<dbReference type="Pfam" id="PF12146">
    <property type="entry name" value="Hydrolase_4"/>
    <property type="match status" value="1"/>
</dbReference>
<dbReference type="SUPFAM" id="SSF53474">
    <property type="entry name" value="alpha/beta-Hydrolases"/>
    <property type="match status" value="1"/>
</dbReference>
<keyword evidence="2" id="KW-0378">Hydrolase</keyword>
<dbReference type="Gene3D" id="3.40.50.1820">
    <property type="entry name" value="alpha/beta hydrolase"/>
    <property type="match status" value="1"/>
</dbReference>
<dbReference type="InterPro" id="IPR029058">
    <property type="entry name" value="AB_hydrolase_fold"/>
</dbReference>
<evidence type="ECO:0000313" key="3">
    <source>
        <dbReference type="Proteomes" id="UP000580797"/>
    </source>
</evidence>
<name>A0A7W8TSD9_9MICC</name>